<dbReference type="AlphaFoldDB" id="A0A9P6E507"/>
<sequence length="497" mass="57095">MEISSDSQCIPHSPPQMCELNADNDKTNHLELDALPRREAVSKINARHDPMAHHLPVELSAMIFWQCLPALPPPESFNRADDGLDSQLAQITHSLTSVNQNWRNIACSTPTLWNSIFLNVKEDVLCQENFDSLLTNIKLRLQRSGSLPLNIRFRDQIDDIEDLDDIDLSLRQAIVEELCREAHRWQNICFVGLEKVLENIPKYTSELTVGAPQLSCLILEKTDELNYHRHRWSPTIGNFNAPSPSPSYLSLKISLLDADIFNFHRLTISHFHSPITSSTFLYILVNSPCLTTFTTRIGPTAKDNRPSLAQFNFPFRHTSLHTFDLKIGRRDIDDPFPKITLPNLENLKLTTSSFRCSGFHEFLCRSSSRLKNFDLTSFWDEENFISTLHLMPALEVLHSDTEISPRFFQHLGRTADRAAGFLPCLQAIHFTTHKFPEENFSWSLIRTMIPVEPTINHRPLSKVTVELHPELRLSEEEEIILKDLWESDIVIEVIVKY</sequence>
<dbReference type="EMBL" id="MU157941">
    <property type="protein sequence ID" value="KAF9522553.1"/>
    <property type="molecule type" value="Genomic_DNA"/>
</dbReference>
<protein>
    <recommendedName>
        <fullName evidence="3">F-box domain-containing protein</fullName>
    </recommendedName>
</protein>
<keyword evidence="2" id="KW-1185">Reference proteome</keyword>
<dbReference type="OrthoDB" id="3071265at2759"/>
<reference evidence="1" key="1">
    <citation type="submission" date="2020-11" db="EMBL/GenBank/DDBJ databases">
        <authorList>
            <consortium name="DOE Joint Genome Institute"/>
            <person name="Ahrendt S."/>
            <person name="Riley R."/>
            <person name="Andreopoulos W."/>
            <person name="Labutti K."/>
            <person name="Pangilinan J."/>
            <person name="Ruiz-Duenas F.J."/>
            <person name="Barrasa J.M."/>
            <person name="Sanchez-Garcia M."/>
            <person name="Camarero S."/>
            <person name="Miyauchi S."/>
            <person name="Serrano A."/>
            <person name="Linde D."/>
            <person name="Babiker R."/>
            <person name="Drula E."/>
            <person name="Ayuso-Fernandez I."/>
            <person name="Pacheco R."/>
            <person name="Padilla G."/>
            <person name="Ferreira P."/>
            <person name="Barriuso J."/>
            <person name="Kellner H."/>
            <person name="Castanera R."/>
            <person name="Alfaro M."/>
            <person name="Ramirez L."/>
            <person name="Pisabarro A.G."/>
            <person name="Kuo A."/>
            <person name="Tritt A."/>
            <person name="Lipzen A."/>
            <person name="He G."/>
            <person name="Yan M."/>
            <person name="Ng V."/>
            <person name="Cullen D."/>
            <person name="Martin F."/>
            <person name="Rosso M.-N."/>
            <person name="Henrissat B."/>
            <person name="Hibbett D."/>
            <person name="Martinez A.T."/>
            <person name="Grigoriev I.V."/>
        </authorList>
    </citation>
    <scope>NUCLEOTIDE SEQUENCE</scope>
    <source>
        <strain evidence="1">CBS 506.95</strain>
    </source>
</reference>
<name>A0A9P6E507_9AGAR</name>
<evidence type="ECO:0000313" key="2">
    <source>
        <dbReference type="Proteomes" id="UP000807306"/>
    </source>
</evidence>
<comment type="caution">
    <text evidence="1">The sequence shown here is derived from an EMBL/GenBank/DDBJ whole genome shotgun (WGS) entry which is preliminary data.</text>
</comment>
<proteinExistence type="predicted"/>
<accession>A0A9P6E507</accession>
<dbReference type="Proteomes" id="UP000807306">
    <property type="component" value="Unassembled WGS sequence"/>
</dbReference>
<gene>
    <name evidence="1" type="ORF">CPB83DRAFT_96733</name>
</gene>
<evidence type="ECO:0008006" key="3">
    <source>
        <dbReference type="Google" id="ProtNLM"/>
    </source>
</evidence>
<evidence type="ECO:0000313" key="1">
    <source>
        <dbReference type="EMBL" id="KAF9522553.1"/>
    </source>
</evidence>
<organism evidence="1 2">
    <name type="scientific">Crepidotus variabilis</name>
    <dbReference type="NCBI Taxonomy" id="179855"/>
    <lineage>
        <taxon>Eukaryota</taxon>
        <taxon>Fungi</taxon>
        <taxon>Dikarya</taxon>
        <taxon>Basidiomycota</taxon>
        <taxon>Agaricomycotina</taxon>
        <taxon>Agaricomycetes</taxon>
        <taxon>Agaricomycetidae</taxon>
        <taxon>Agaricales</taxon>
        <taxon>Agaricineae</taxon>
        <taxon>Crepidotaceae</taxon>
        <taxon>Crepidotus</taxon>
    </lineage>
</organism>